<organism evidence="9 10">
    <name type="scientific">Ascobolus immersus RN42</name>
    <dbReference type="NCBI Taxonomy" id="1160509"/>
    <lineage>
        <taxon>Eukaryota</taxon>
        <taxon>Fungi</taxon>
        <taxon>Dikarya</taxon>
        <taxon>Ascomycota</taxon>
        <taxon>Pezizomycotina</taxon>
        <taxon>Pezizomycetes</taxon>
        <taxon>Pezizales</taxon>
        <taxon>Ascobolaceae</taxon>
        <taxon>Ascobolus</taxon>
    </lineage>
</organism>
<dbReference type="SMART" id="SM01082">
    <property type="entry name" value="CHZ"/>
    <property type="match status" value="1"/>
</dbReference>
<keyword evidence="10" id="KW-1185">Reference proteome</keyword>
<dbReference type="InterPro" id="IPR019098">
    <property type="entry name" value="Histone_chaperone_domain_CHZ"/>
</dbReference>
<evidence type="ECO:0000256" key="6">
    <source>
        <dbReference type="ARBA" id="ARBA00025877"/>
    </source>
</evidence>
<feature type="region of interest" description="Disordered" evidence="7">
    <location>
        <begin position="1"/>
        <end position="111"/>
    </location>
</feature>
<evidence type="ECO:0000256" key="1">
    <source>
        <dbReference type="ARBA" id="ARBA00002212"/>
    </source>
</evidence>
<evidence type="ECO:0000256" key="5">
    <source>
        <dbReference type="ARBA" id="ARBA00023242"/>
    </source>
</evidence>
<dbReference type="Pfam" id="PF09649">
    <property type="entry name" value="CHZ"/>
    <property type="match status" value="1"/>
</dbReference>
<evidence type="ECO:0000259" key="8">
    <source>
        <dbReference type="SMART" id="SM01082"/>
    </source>
</evidence>
<evidence type="ECO:0000256" key="3">
    <source>
        <dbReference type="ARBA" id="ARBA00008057"/>
    </source>
</evidence>
<evidence type="ECO:0000256" key="4">
    <source>
        <dbReference type="ARBA" id="ARBA00023186"/>
    </source>
</evidence>
<dbReference type="GO" id="GO:0005634">
    <property type="term" value="C:nucleus"/>
    <property type="evidence" value="ECO:0007669"/>
    <property type="project" value="UniProtKB-SubCell"/>
</dbReference>
<feature type="compositionally biased region" description="Basic and acidic residues" evidence="7">
    <location>
        <begin position="73"/>
        <end position="82"/>
    </location>
</feature>
<dbReference type="Proteomes" id="UP000275078">
    <property type="component" value="Unassembled WGS sequence"/>
</dbReference>
<comment type="subcellular location">
    <subcellularLocation>
        <location evidence="2">Nucleus</location>
    </subcellularLocation>
</comment>
<evidence type="ECO:0000313" key="9">
    <source>
        <dbReference type="EMBL" id="RPA81381.1"/>
    </source>
</evidence>
<evidence type="ECO:0000313" key="10">
    <source>
        <dbReference type="Proteomes" id="UP000275078"/>
    </source>
</evidence>
<feature type="compositionally biased region" description="Acidic residues" evidence="7">
    <location>
        <begin position="26"/>
        <end position="58"/>
    </location>
</feature>
<evidence type="ECO:0000256" key="2">
    <source>
        <dbReference type="ARBA" id="ARBA00004123"/>
    </source>
</evidence>
<feature type="domain" description="Histone chaperone" evidence="8">
    <location>
        <begin position="50"/>
        <end position="86"/>
    </location>
</feature>
<name>A0A3N4IB05_ASCIM</name>
<feature type="compositionally biased region" description="Basic and acidic residues" evidence="7">
    <location>
        <begin position="96"/>
        <end position="111"/>
    </location>
</feature>
<evidence type="ECO:0000256" key="7">
    <source>
        <dbReference type="SAM" id="MobiDB-lite"/>
    </source>
</evidence>
<comment type="subunit">
    <text evidence="6">Forms a heterotrimer with H2A.Z-H2B, stabilizing the association of the histone dimer. Also, with a lower affinity, forms a heterotrimer with H2A-H2B.</text>
</comment>
<gene>
    <name evidence="9" type="ORF">BJ508DRAFT_306639</name>
</gene>
<feature type="compositionally biased region" description="Polar residues" evidence="7">
    <location>
        <begin position="1"/>
        <end position="11"/>
    </location>
</feature>
<dbReference type="STRING" id="1160509.A0A3N4IB05"/>
<dbReference type="AlphaFoldDB" id="A0A3N4IB05"/>
<comment type="similarity">
    <text evidence="3">Belongs to the CHZ1 family.</text>
</comment>
<proteinExistence type="inferred from homology"/>
<reference evidence="9 10" key="1">
    <citation type="journal article" date="2018" name="Nat. Ecol. Evol.">
        <title>Pezizomycetes genomes reveal the molecular basis of ectomycorrhizal truffle lifestyle.</title>
        <authorList>
            <person name="Murat C."/>
            <person name="Payen T."/>
            <person name="Noel B."/>
            <person name="Kuo A."/>
            <person name="Morin E."/>
            <person name="Chen J."/>
            <person name="Kohler A."/>
            <person name="Krizsan K."/>
            <person name="Balestrini R."/>
            <person name="Da Silva C."/>
            <person name="Montanini B."/>
            <person name="Hainaut M."/>
            <person name="Levati E."/>
            <person name="Barry K.W."/>
            <person name="Belfiori B."/>
            <person name="Cichocki N."/>
            <person name="Clum A."/>
            <person name="Dockter R.B."/>
            <person name="Fauchery L."/>
            <person name="Guy J."/>
            <person name="Iotti M."/>
            <person name="Le Tacon F."/>
            <person name="Lindquist E.A."/>
            <person name="Lipzen A."/>
            <person name="Malagnac F."/>
            <person name="Mello A."/>
            <person name="Molinier V."/>
            <person name="Miyauchi S."/>
            <person name="Poulain J."/>
            <person name="Riccioni C."/>
            <person name="Rubini A."/>
            <person name="Sitrit Y."/>
            <person name="Splivallo R."/>
            <person name="Traeger S."/>
            <person name="Wang M."/>
            <person name="Zifcakova L."/>
            <person name="Wipf D."/>
            <person name="Zambonelli A."/>
            <person name="Paolocci F."/>
            <person name="Nowrousian M."/>
            <person name="Ottonello S."/>
            <person name="Baldrian P."/>
            <person name="Spatafora J.W."/>
            <person name="Henrissat B."/>
            <person name="Nagy L.G."/>
            <person name="Aury J.M."/>
            <person name="Wincker P."/>
            <person name="Grigoriev I.V."/>
            <person name="Bonfante P."/>
            <person name="Martin F.M."/>
        </authorList>
    </citation>
    <scope>NUCLEOTIDE SEQUENCE [LARGE SCALE GENOMIC DNA]</scope>
    <source>
        <strain evidence="9 10">RN42</strain>
    </source>
</reference>
<keyword evidence="5" id="KW-0539">Nucleus</keyword>
<comment type="function">
    <text evidence="1">Forms a chaperone-bound H2A.Z-H2B complex that acts as a source for SWR1 complex-dependent H2A to H2A.Z histone replacement in chromatin.</text>
</comment>
<keyword evidence="4" id="KW-0143">Chaperone</keyword>
<protein>
    <recommendedName>
        <fullName evidence="8">Histone chaperone domain-containing protein</fullName>
    </recommendedName>
</protein>
<feature type="compositionally biased region" description="Acidic residues" evidence="7">
    <location>
        <begin position="83"/>
        <end position="95"/>
    </location>
</feature>
<accession>A0A3N4IB05</accession>
<sequence>MSAQAADTQMATEVADKGKGKAVEQVQEEGQESSDEEEVADDNMAEAELEEEEDDLAEIDPSNIIGGRRTRGKQIDFAKAAEEAGDMDEDDEDDTEYKAPEEVADDKMDMS</sequence>
<dbReference type="EMBL" id="ML119680">
    <property type="protein sequence ID" value="RPA81381.1"/>
    <property type="molecule type" value="Genomic_DNA"/>
</dbReference>